<name>A0AAE1YFD9_9LAMI</name>
<keyword evidence="4" id="KW-0808">Transferase</keyword>
<protein>
    <submittedName>
        <fullName evidence="4">LRR receptor-like serine/threonine-protein kinase PAM74</fullName>
    </submittedName>
</protein>
<dbReference type="EMBL" id="JACGWO010000004">
    <property type="protein sequence ID" value="KAK4429144.1"/>
    <property type="molecule type" value="Genomic_DNA"/>
</dbReference>
<feature type="signal peptide" evidence="2">
    <location>
        <begin position="1"/>
        <end position="18"/>
    </location>
</feature>
<reference evidence="4" key="2">
    <citation type="journal article" date="2024" name="Plant">
        <title>Genomic evolution and insights into agronomic trait innovations of Sesamum species.</title>
        <authorList>
            <person name="Miao H."/>
            <person name="Wang L."/>
            <person name="Qu L."/>
            <person name="Liu H."/>
            <person name="Sun Y."/>
            <person name="Le M."/>
            <person name="Wang Q."/>
            <person name="Wei S."/>
            <person name="Zheng Y."/>
            <person name="Lin W."/>
            <person name="Duan Y."/>
            <person name="Cao H."/>
            <person name="Xiong S."/>
            <person name="Wang X."/>
            <person name="Wei L."/>
            <person name="Li C."/>
            <person name="Ma Q."/>
            <person name="Ju M."/>
            <person name="Zhao R."/>
            <person name="Li G."/>
            <person name="Mu C."/>
            <person name="Tian Q."/>
            <person name="Mei H."/>
            <person name="Zhang T."/>
            <person name="Gao T."/>
            <person name="Zhang H."/>
        </authorList>
    </citation>
    <scope>NUCLEOTIDE SEQUENCE</scope>
    <source>
        <strain evidence="4">3651</strain>
    </source>
</reference>
<dbReference type="AlphaFoldDB" id="A0AAE1YFD9"/>
<evidence type="ECO:0000256" key="2">
    <source>
        <dbReference type="SAM" id="SignalP"/>
    </source>
</evidence>
<feature type="domain" description="Malectin-like" evidence="3">
    <location>
        <begin position="31"/>
        <end position="368"/>
    </location>
</feature>
<keyword evidence="4" id="KW-0418">Kinase</keyword>
<dbReference type="PANTHER" id="PTHR45631:SF44">
    <property type="entry name" value="CARBOHYDRATE-BINDING PROTEIN OF THE ER PROTEIN"/>
    <property type="match status" value="1"/>
</dbReference>
<proteinExistence type="predicted"/>
<dbReference type="PANTHER" id="PTHR45631">
    <property type="entry name" value="OS07G0107800 PROTEIN-RELATED"/>
    <property type="match status" value="1"/>
</dbReference>
<dbReference type="Proteomes" id="UP001293254">
    <property type="component" value="Unassembled WGS sequence"/>
</dbReference>
<comment type="subcellular location">
    <subcellularLocation>
        <location evidence="1">Membrane</location>
        <topology evidence="1">Single-pass membrane protein</topology>
    </subcellularLocation>
</comment>
<organism evidence="4 5">
    <name type="scientific">Sesamum alatum</name>
    <dbReference type="NCBI Taxonomy" id="300844"/>
    <lineage>
        <taxon>Eukaryota</taxon>
        <taxon>Viridiplantae</taxon>
        <taxon>Streptophyta</taxon>
        <taxon>Embryophyta</taxon>
        <taxon>Tracheophyta</taxon>
        <taxon>Spermatophyta</taxon>
        <taxon>Magnoliopsida</taxon>
        <taxon>eudicotyledons</taxon>
        <taxon>Gunneridae</taxon>
        <taxon>Pentapetalae</taxon>
        <taxon>asterids</taxon>
        <taxon>lamiids</taxon>
        <taxon>Lamiales</taxon>
        <taxon>Pedaliaceae</taxon>
        <taxon>Sesamum</taxon>
    </lineage>
</organism>
<evidence type="ECO:0000256" key="1">
    <source>
        <dbReference type="ARBA" id="ARBA00004167"/>
    </source>
</evidence>
<evidence type="ECO:0000313" key="4">
    <source>
        <dbReference type="EMBL" id="KAK4429144.1"/>
    </source>
</evidence>
<gene>
    <name evidence="4" type="ORF">Salat_1214600</name>
</gene>
<feature type="chain" id="PRO_5042264426" evidence="2">
    <location>
        <begin position="19"/>
        <end position="405"/>
    </location>
</feature>
<dbReference type="InterPro" id="IPR024788">
    <property type="entry name" value="Malectin-like_Carb-bd_dom"/>
</dbReference>
<keyword evidence="5" id="KW-1185">Reference proteome</keyword>
<keyword evidence="4" id="KW-0675">Receptor</keyword>
<dbReference type="GO" id="GO:0016301">
    <property type="term" value="F:kinase activity"/>
    <property type="evidence" value="ECO:0007669"/>
    <property type="project" value="UniProtKB-KW"/>
</dbReference>
<evidence type="ECO:0000259" key="3">
    <source>
        <dbReference type="Pfam" id="PF12819"/>
    </source>
</evidence>
<evidence type="ECO:0000313" key="5">
    <source>
        <dbReference type="Proteomes" id="UP001293254"/>
    </source>
</evidence>
<keyword evidence="2" id="KW-0732">Signal</keyword>
<dbReference type="GO" id="GO:0016020">
    <property type="term" value="C:membrane"/>
    <property type="evidence" value="ECO:0007669"/>
    <property type="project" value="UniProtKB-SubCell"/>
</dbReference>
<comment type="caution">
    <text evidence="4">The sequence shown here is derived from an EMBL/GenBank/DDBJ whole genome shotgun (WGS) entry which is preliminary data.</text>
</comment>
<sequence>MEKLVAVLLLASAVGGRAASFPFIFNYFLRIDCGLTGKTTEHYNNQTWFPDSFFMDHGKTKQISSETHRNVSQVMTTLRYFPNREDKNCYSLPLINTQKFVFRAGFYYGNYDGKSQPPVFDLFLGGQQWATVNSSATDGPVYHELMYAPKNDNISVCLMGRKEYGDTPFISYLEATYLDEDATDNHTVYGMMRNGTAYHLVARLNFGGHDQVLEPWSGMEDVCEERLNRYWTPQPMSGYTNLTFVPTSCSGAAYENRPPNSVINTAISPTNASQSIYVPINFPTTTPQSAYIVLYFYQDLGSKNLNATRNMDVYVDHVMRRNVKLQTYRSGEVVTLYPVLVQGTVNVTISPANGTVLPPLLNGMEVYYATELTEEASSSGVFKISYSFIVVGVCQLFLSVFLGFL</sequence>
<accession>A0AAE1YFD9</accession>
<reference evidence="4" key="1">
    <citation type="submission" date="2020-06" db="EMBL/GenBank/DDBJ databases">
        <authorList>
            <person name="Li T."/>
            <person name="Hu X."/>
            <person name="Zhang T."/>
            <person name="Song X."/>
            <person name="Zhang H."/>
            <person name="Dai N."/>
            <person name="Sheng W."/>
            <person name="Hou X."/>
            <person name="Wei L."/>
        </authorList>
    </citation>
    <scope>NUCLEOTIDE SEQUENCE</scope>
    <source>
        <strain evidence="4">3651</strain>
        <tissue evidence="4">Leaf</tissue>
    </source>
</reference>
<dbReference type="Pfam" id="PF12819">
    <property type="entry name" value="Malectin_like"/>
    <property type="match status" value="1"/>
</dbReference>